<dbReference type="Proteomes" id="UP000507245">
    <property type="component" value="Unassembled WGS sequence"/>
</dbReference>
<keyword evidence="2" id="KW-1185">Reference proteome</keyword>
<dbReference type="OrthoDB" id="65445at2759"/>
<reference evidence="2" key="1">
    <citation type="journal article" date="2020" name="Genome Biol.">
        <title>Gamete binning: chromosome-level and haplotype-resolved genome assembly enabled by high-throughput single-cell sequencing of gamete genomes.</title>
        <authorList>
            <person name="Campoy J.A."/>
            <person name="Sun H."/>
            <person name="Goel M."/>
            <person name="Jiao W.-B."/>
            <person name="Folz-Donahue K."/>
            <person name="Wang N."/>
            <person name="Rubio M."/>
            <person name="Liu C."/>
            <person name="Kukat C."/>
            <person name="Ruiz D."/>
            <person name="Huettel B."/>
            <person name="Schneeberger K."/>
        </authorList>
    </citation>
    <scope>NUCLEOTIDE SEQUENCE [LARGE SCALE GENOMIC DNA]</scope>
    <source>
        <strain evidence="2">cv. Rojo Pasion</strain>
    </source>
</reference>
<proteinExistence type="predicted"/>
<gene>
    <name evidence="1" type="ORF">ORAREDHAP_LOCUS47234</name>
</gene>
<name>A0A6J5Y5I1_PRUAR</name>
<evidence type="ECO:0000313" key="2">
    <source>
        <dbReference type="Proteomes" id="UP000507245"/>
    </source>
</evidence>
<accession>A0A6J5Y5I1</accession>
<dbReference type="EMBL" id="CAEKKB010000008">
    <property type="protein sequence ID" value="CAB4319677.1"/>
    <property type="molecule type" value="Genomic_DNA"/>
</dbReference>
<sequence>MEKNKKQPKVFKPYSYFSTNLAKSGRKGLSLEDLKKLGGGYNPLLQSFLPEEFQIYKPSEETEYSSHRAFTTTFFPSWLFCGYPPSLLQATTNSLQVQALGLHGGPLQTVAELRLYVWRGRTVIQV</sequence>
<dbReference type="AlphaFoldDB" id="A0A6J5Y5I1"/>
<protein>
    <submittedName>
        <fullName evidence="1">Uncharacterized protein</fullName>
    </submittedName>
</protein>
<organism evidence="1 2">
    <name type="scientific">Prunus armeniaca</name>
    <name type="common">Apricot</name>
    <name type="synonym">Armeniaca vulgaris</name>
    <dbReference type="NCBI Taxonomy" id="36596"/>
    <lineage>
        <taxon>Eukaryota</taxon>
        <taxon>Viridiplantae</taxon>
        <taxon>Streptophyta</taxon>
        <taxon>Embryophyta</taxon>
        <taxon>Tracheophyta</taxon>
        <taxon>Spermatophyta</taxon>
        <taxon>Magnoliopsida</taxon>
        <taxon>eudicotyledons</taxon>
        <taxon>Gunneridae</taxon>
        <taxon>Pentapetalae</taxon>
        <taxon>rosids</taxon>
        <taxon>fabids</taxon>
        <taxon>Rosales</taxon>
        <taxon>Rosaceae</taxon>
        <taxon>Amygdaloideae</taxon>
        <taxon>Amygdaleae</taxon>
        <taxon>Prunus</taxon>
    </lineage>
</organism>
<evidence type="ECO:0000313" key="1">
    <source>
        <dbReference type="EMBL" id="CAB4319677.1"/>
    </source>
</evidence>